<dbReference type="InterPro" id="IPR059179">
    <property type="entry name" value="MLKL-like_MCAfunc"/>
</dbReference>
<organism evidence="8 9">
    <name type="scientific">Mycena sanguinolenta</name>
    <dbReference type="NCBI Taxonomy" id="230812"/>
    <lineage>
        <taxon>Eukaryota</taxon>
        <taxon>Fungi</taxon>
        <taxon>Dikarya</taxon>
        <taxon>Basidiomycota</taxon>
        <taxon>Agaricomycotina</taxon>
        <taxon>Agaricomycetes</taxon>
        <taxon>Agaricomycetidae</taxon>
        <taxon>Agaricales</taxon>
        <taxon>Marasmiineae</taxon>
        <taxon>Mycenaceae</taxon>
        <taxon>Mycena</taxon>
    </lineage>
</organism>
<dbReference type="AlphaFoldDB" id="A0A8H6XRT8"/>
<dbReference type="InterPro" id="IPR011009">
    <property type="entry name" value="Kinase-like_dom_sf"/>
</dbReference>
<dbReference type="PANTHER" id="PTHR44329:SF298">
    <property type="entry name" value="MIXED LINEAGE KINASE DOMAIN-LIKE PROTEIN"/>
    <property type="match status" value="1"/>
</dbReference>
<name>A0A8H6XRT8_9AGAR</name>
<dbReference type="InterPro" id="IPR024729">
    <property type="entry name" value="USP7_ICP0-binding_dom"/>
</dbReference>
<evidence type="ECO:0000256" key="3">
    <source>
        <dbReference type="ARBA" id="ARBA00022786"/>
    </source>
</evidence>
<feature type="compositionally biased region" description="Pro residues" evidence="6">
    <location>
        <begin position="500"/>
        <end position="522"/>
    </location>
</feature>
<dbReference type="OrthoDB" id="10261027at2759"/>
<dbReference type="GO" id="GO:0004674">
    <property type="term" value="F:protein serine/threonine kinase activity"/>
    <property type="evidence" value="ECO:0007669"/>
    <property type="project" value="UniProtKB-KW"/>
</dbReference>
<feature type="binding site" evidence="5">
    <location>
        <position position="255"/>
    </location>
    <ligand>
        <name>ATP</name>
        <dbReference type="ChEBI" id="CHEBI:30616"/>
    </ligand>
</feature>
<dbReference type="PROSITE" id="PS50011">
    <property type="entry name" value="PROTEIN_KINASE_DOM"/>
    <property type="match status" value="1"/>
</dbReference>
<keyword evidence="2 5" id="KW-0547">Nucleotide-binding</keyword>
<accession>A0A8H6XRT8</accession>
<dbReference type="PROSITE" id="PS00107">
    <property type="entry name" value="PROTEIN_KINASE_ATP"/>
    <property type="match status" value="1"/>
</dbReference>
<feature type="domain" description="Protein kinase" evidence="7">
    <location>
        <begin position="228"/>
        <end position="476"/>
    </location>
</feature>
<dbReference type="EMBL" id="JACAZH010000020">
    <property type="protein sequence ID" value="KAF7345291.1"/>
    <property type="molecule type" value="Genomic_DNA"/>
</dbReference>
<evidence type="ECO:0000256" key="6">
    <source>
        <dbReference type="SAM" id="MobiDB-lite"/>
    </source>
</evidence>
<evidence type="ECO:0000313" key="8">
    <source>
        <dbReference type="EMBL" id="KAF7345291.1"/>
    </source>
</evidence>
<feature type="compositionally biased region" description="Basic and acidic residues" evidence="6">
    <location>
        <begin position="561"/>
        <end position="580"/>
    </location>
</feature>
<dbReference type="GO" id="GO:0005524">
    <property type="term" value="F:ATP binding"/>
    <property type="evidence" value="ECO:0007669"/>
    <property type="project" value="UniProtKB-UniRule"/>
</dbReference>
<dbReference type="Gene3D" id="1.20.930.20">
    <property type="entry name" value="Adaptor protein Cbl, N-terminal domain"/>
    <property type="match status" value="1"/>
</dbReference>
<evidence type="ECO:0000259" key="7">
    <source>
        <dbReference type="PROSITE" id="PS50011"/>
    </source>
</evidence>
<feature type="region of interest" description="Disordered" evidence="6">
    <location>
        <begin position="492"/>
        <end position="580"/>
    </location>
</feature>
<dbReference type="SMART" id="SM00220">
    <property type="entry name" value="S_TKc"/>
    <property type="match status" value="1"/>
</dbReference>
<dbReference type="InterPro" id="IPR008271">
    <property type="entry name" value="Ser/Thr_kinase_AS"/>
</dbReference>
<evidence type="ECO:0000256" key="4">
    <source>
        <dbReference type="ARBA" id="ARBA00022840"/>
    </source>
</evidence>
<sequence>MSLHAAWDVITGATPVPGLQSAFTVFKFIVSCVQNVRTSRQQLVGLANAVGQLLAALQREFQSNKLTVGSCAQPLDELSSLLKDIHKFVQTEQDRSFLKALFHADSRISAIEMFYRRMGTTTTAFQISASLNIQHMLRDNERARVEDAHALTERFVVLRNDHNELRRELDINHKNMLAMMVSIERRMEENRGGNIPEQDFYAHTQHYLALTSGQEVKLEDWMISAFDVDYGPEIGAGGFGTVFKGTWNRTEVAIKLIHNGSGIAANVEIWMTLRHPNILQFLGANTLDDKPFVVMPLMPYNSREFLRIRPSWDPLYILRDISLGLEYLHGRKICHGDLKGINVLVEDSGRALLCDFGLARIKADITSRTRTAGDTVISGSRNWMAPELLSGSLPRPPSDIYAFGMTVYELYTDENPLATIPYGDFIELVFRIGVRPERPEEDECPRMNDGIWDLSERCWNKDAKARPTARQIHDTIKILLLGSSREPVVAAPLEQASPRHIPPSIPPPLPPRRIHSPPPHITPSPSRRLYSPPPHIPPSPPLYTSSPHPLPPPPPPPPPKPNDRKEIQQRQKDARLVETRRQDQDYLTVKFITDATFAVHDDIDLALLDDKNGWPASNIPTFPVPRQQPYFTFMSRTAKHFGYPADRIRLWVLVQRQNKTVRVDSLIPESAGTLTLDRIQKNMCPARNDLPLYLEILSAPHRFSNSIMIFLKHFNPDKQTLSGLTPFILLFNAYISYKEIKPTMVEVMDPELTFYESKFRDGDIICFEVEISQDERHKLESKGLRSNAISHYDFLDNRVMIVFQPRLYESDEDTPRFTLVLSKKDSCAMMSKMASKYLRHSADVELRMSTKIGDGSFQPVGKHQSVAEIVNPTGTVISYFSPRLNPPEYSMYTS</sequence>
<dbReference type="CDD" id="cd21037">
    <property type="entry name" value="MLKL_NTD"/>
    <property type="match status" value="1"/>
</dbReference>
<dbReference type="Gene3D" id="1.10.510.10">
    <property type="entry name" value="Transferase(Phosphotransferase) domain 1"/>
    <property type="match status" value="1"/>
</dbReference>
<keyword evidence="8" id="KW-0808">Transferase</keyword>
<dbReference type="Gene3D" id="3.10.20.90">
    <property type="entry name" value="Phosphatidylinositol 3-kinase Catalytic Subunit, Chain A, domain 1"/>
    <property type="match status" value="1"/>
</dbReference>
<keyword evidence="8" id="KW-0418">Kinase</keyword>
<gene>
    <name evidence="8" type="ORF">MSAN_01905800</name>
</gene>
<evidence type="ECO:0000256" key="5">
    <source>
        <dbReference type="PROSITE-ProRule" id="PRU10141"/>
    </source>
</evidence>
<keyword evidence="1" id="KW-0723">Serine/threonine-protein kinase</keyword>
<feature type="compositionally biased region" description="Pro residues" evidence="6">
    <location>
        <begin position="531"/>
        <end position="541"/>
    </location>
</feature>
<evidence type="ECO:0000313" key="9">
    <source>
        <dbReference type="Proteomes" id="UP000623467"/>
    </source>
</evidence>
<reference evidence="8" key="1">
    <citation type="submission" date="2020-05" db="EMBL/GenBank/DDBJ databases">
        <title>Mycena genomes resolve the evolution of fungal bioluminescence.</title>
        <authorList>
            <person name="Tsai I.J."/>
        </authorList>
    </citation>
    <scope>NUCLEOTIDE SEQUENCE</scope>
    <source>
        <strain evidence="8">160909Yilan</strain>
    </source>
</reference>
<dbReference type="InterPro" id="IPR001245">
    <property type="entry name" value="Ser-Thr/Tyr_kinase_cat_dom"/>
</dbReference>
<dbReference type="Proteomes" id="UP000623467">
    <property type="component" value="Unassembled WGS sequence"/>
</dbReference>
<dbReference type="InterPro" id="IPR051681">
    <property type="entry name" value="Ser/Thr_Kinases-Pseudokinases"/>
</dbReference>
<dbReference type="InterPro" id="IPR017441">
    <property type="entry name" value="Protein_kinase_ATP_BS"/>
</dbReference>
<keyword evidence="9" id="KW-1185">Reference proteome</keyword>
<keyword evidence="3" id="KW-0833">Ubl conjugation pathway</keyword>
<protein>
    <submittedName>
        <fullName evidence="8">Kinase-like protein</fullName>
    </submittedName>
</protein>
<dbReference type="PROSITE" id="PS00108">
    <property type="entry name" value="PROTEIN_KINASE_ST"/>
    <property type="match status" value="1"/>
</dbReference>
<evidence type="ECO:0000256" key="2">
    <source>
        <dbReference type="ARBA" id="ARBA00022741"/>
    </source>
</evidence>
<dbReference type="InterPro" id="IPR036537">
    <property type="entry name" value="Adaptor_Cbl_N_dom_sf"/>
</dbReference>
<dbReference type="SUPFAM" id="SSF56112">
    <property type="entry name" value="Protein kinase-like (PK-like)"/>
    <property type="match status" value="1"/>
</dbReference>
<dbReference type="PANTHER" id="PTHR44329">
    <property type="entry name" value="SERINE/THREONINE-PROTEIN KINASE TNNI3K-RELATED"/>
    <property type="match status" value="1"/>
</dbReference>
<comment type="caution">
    <text evidence="8">The sequence shown here is derived from an EMBL/GenBank/DDBJ whole genome shotgun (WGS) entry which is preliminary data.</text>
</comment>
<feature type="compositionally biased region" description="Pro residues" evidence="6">
    <location>
        <begin position="548"/>
        <end position="560"/>
    </location>
</feature>
<evidence type="ECO:0000256" key="1">
    <source>
        <dbReference type="ARBA" id="ARBA00022527"/>
    </source>
</evidence>
<dbReference type="Pfam" id="PF12436">
    <property type="entry name" value="USP7_ICP0_bdg"/>
    <property type="match status" value="2"/>
</dbReference>
<dbReference type="Pfam" id="PF07714">
    <property type="entry name" value="PK_Tyr_Ser-Thr"/>
    <property type="match status" value="1"/>
</dbReference>
<dbReference type="GO" id="GO:0007166">
    <property type="term" value="P:cell surface receptor signaling pathway"/>
    <property type="evidence" value="ECO:0007669"/>
    <property type="project" value="InterPro"/>
</dbReference>
<dbReference type="InterPro" id="IPR000719">
    <property type="entry name" value="Prot_kinase_dom"/>
</dbReference>
<proteinExistence type="predicted"/>
<keyword evidence="4 5" id="KW-0067">ATP-binding</keyword>